<evidence type="ECO:0000259" key="1">
    <source>
        <dbReference type="Pfam" id="PF04248"/>
    </source>
</evidence>
<name>A0A497WQH4_9RHOB</name>
<dbReference type="Proteomes" id="UP000269157">
    <property type="component" value="Unassembled WGS sequence"/>
</dbReference>
<dbReference type="PANTHER" id="PTHR34310:SF9">
    <property type="entry name" value="BLR5716 PROTEIN"/>
    <property type="match status" value="1"/>
</dbReference>
<dbReference type="AlphaFoldDB" id="A0A497WQH4"/>
<dbReference type="Gene3D" id="2.170.150.40">
    <property type="entry name" value="Domain of unknown function (DUF427)"/>
    <property type="match status" value="1"/>
</dbReference>
<dbReference type="EMBL" id="RCCE01000002">
    <property type="protein sequence ID" value="RLJ59041.1"/>
    <property type="molecule type" value="Genomic_DNA"/>
</dbReference>
<protein>
    <submittedName>
        <fullName evidence="2">Uncharacterized protein (DUF427 family)</fullName>
    </submittedName>
</protein>
<gene>
    <name evidence="2" type="ORF">BCF46_1183</name>
</gene>
<keyword evidence="3" id="KW-1185">Reference proteome</keyword>
<dbReference type="InterPro" id="IPR038694">
    <property type="entry name" value="DUF427_sf"/>
</dbReference>
<proteinExistence type="predicted"/>
<feature type="domain" description="DUF427" evidence="1">
    <location>
        <begin position="32"/>
        <end position="122"/>
    </location>
</feature>
<evidence type="ECO:0000313" key="3">
    <source>
        <dbReference type="Proteomes" id="UP000269157"/>
    </source>
</evidence>
<dbReference type="PANTHER" id="PTHR34310">
    <property type="entry name" value="DUF427 DOMAIN PROTEIN (AFU_ORTHOLOGUE AFUA_3G02220)"/>
    <property type="match status" value="1"/>
</dbReference>
<sequence length="129" mass="14055">MFLVQHELTVLKGLVTMANKIKLRTAPGKYSIRAAGAVLGESSNVIELSEGDMTPVLYVPRTDLAMAFFDKTDTSTHCPHKGDATYYTLEAKSGPIPDAAWSYETPHKGLEAIAGHLAFYPDKVTVEEV</sequence>
<comment type="caution">
    <text evidence="2">The sequence shown here is derived from an EMBL/GenBank/DDBJ whole genome shotgun (WGS) entry which is preliminary data.</text>
</comment>
<reference evidence="2 3" key="1">
    <citation type="submission" date="2018-10" db="EMBL/GenBank/DDBJ databases">
        <title>Genomic Encyclopedia of Archaeal and Bacterial Type Strains, Phase II (KMG-II): from individual species to whole genera.</title>
        <authorList>
            <person name="Goeker M."/>
        </authorList>
    </citation>
    <scope>NUCLEOTIDE SEQUENCE [LARGE SCALE GENOMIC DNA]</scope>
    <source>
        <strain evidence="2 3">DSM 29466</strain>
    </source>
</reference>
<dbReference type="Pfam" id="PF04248">
    <property type="entry name" value="NTP_transf_9"/>
    <property type="match status" value="1"/>
</dbReference>
<accession>A0A497WQH4</accession>
<organism evidence="2 3">
    <name type="scientific">Litoreibacter meonggei</name>
    <dbReference type="NCBI Taxonomy" id="1049199"/>
    <lineage>
        <taxon>Bacteria</taxon>
        <taxon>Pseudomonadati</taxon>
        <taxon>Pseudomonadota</taxon>
        <taxon>Alphaproteobacteria</taxon>
        <taxon>Rhodobacterales</taxon>
        <taxon>Roseobacteraceae</taxon>
        <taxon>Litoreibacter</taxon>
    </lineage>
</organism>
<evidence type="ECO:0000313" key="2">
    <source>
        <dbReference type="EMBL" id="RLJ59041.1"/>
    </source>
</evidence>
<dbReference type="InterPro" id="IPR007361">
    <property type="entry name" value="DUF427"/>
</dbReference>